<proteinExistence type="predicted"/>
<dbReference type="EMBL" id="CACRXK020004120">
    <property type="protein sequence ID" value="CAB4001566.1"/>
    <property type="molecule type" value="Genomic_DNA"/>
</dbReference>
<protein>
    <submittedName>
        <fullName evidence="1">Uncharacterized protein</fullName>
    </submittedName>
</protein>
<accession>A0A7D9E5Y1</accession>
<dbReference type="AlphaFoldDB" id="A0A7D9E5Y1"/>
<sequence>MKYSFIYQSGRHIGTEHSVPDCEQESIVGADFRVVQNVGHSTTEDVGNQMVRGPPDVMAAVFLQEQRYEDPLVNPQRQGMNGRGKHRVHDHAGGEHGQFEGMNPACRPGKQVELETVMNLVNVPVQHWNLMVGNVLEIDEEVAD</sequence>
<evidence type="ECO:0000313" key="2">
    <source>
        <dbReference type="Proteomes" id="UP001152795"/>
    </source>
</evidence>
<dbReference type="Proteomes" id="UP001152795">
    <property type="component" value="Unassembled WGS sequence"/>
</dbReference>
<organism evidence="1 2">
    <name type="scientific">Paramuricea clavata</name>
    <name type="common">Red gorgonian</name>
    <name type="synonym">Violescent sea-whip</name>
    <dbReference type="NCBI Taxonomy" id="317549"/>
    <lineage>
        <taxon>Eukaryota</taxon>
        <taxon>Metazoa</taxon>
        <taxon>Cnidaria</taxon>
        <taxon>Anthozoa</taxon>
        <taxon>Octocorallia</taxon>
        <taxon>Malacalcyonacea</taxon>
        <taxon>Plexauridae</taxon>
        <taxon>Paramuricea</taxon>
    </lineage>
</organism>
<reference evidence="1" key="1">
    <citation type="submission" date="2020-04" db="EMBL/GenBank/DDBJ databases">
        <authorList>
            <person name="Alioto T."/>
            <person name="Alioto T."/>
            <person name="Gomez Garrido J."/>
        </authorList>
    </citation>
    <scope>NUCLEOTIDE SEQUENCE</scope>
    <source>
        <strain evidence="1">A484AB</strain>
    </source>
</reference>
<gene>
    <name evidence="1" type="ORF">PACLA_8A008168</name>
</gene>
<evidence type="ECO:0000313" key="1">
    <source>
        <dbReference type="EMBL" id="CAB4001566.1"/>
    </source>
</evidence>
<comment type="caution">
    <text evidence="1">The sequence shown here is derived from an EMBL/GenBank/DDBJ whole genome shotgun (WGS) entry which is preliminary data.</text>
</comment>
<name>A0A7D9E5Y1_PARCT</name>
<keyword evidence="2" id="KW-1185">Reference proteome</keyword>